<dbReference type="EMBL" id="JAKELL010000013">
    <property type="protein sequence ID" value="KAH8995039.1"/>
    <property type="molecule type" value="Genomic_DNA"/>
</dbReference>
<protein>
    <submittedName>
        <fullName evidence="2">Uncharacterized protein</fullName>
    </submittedName>
</protein>
<dbReference type="AlphaFoldDB" id="A0AAD4LLI4"/>
<evidence type="ECO:0000313" key="2">
    <source>
        <dbReference type="EMBL" id="KAH8995039.1"/>
    </source>
</evidence>
<feature type="region of interest" description="Disordered" evidence="1">
    <location>
        <begin position="440"/>
        <end position="461"/>
    </location>
</feature>
<dbReference type="Proteomes" id="UP001201163">
    <property type="component" value="Unassembled WGS sequence"/>
</dbReference>
<feature type="region of interest" description="Disordered" evidence="1">
    <location>
        <begin position="516"/>
        <end position="566"/>
    </location>
</feature>
<organism evidence="2 3">
    <name type="scientific">Lactarius akahatsu</name>
    <dbReference type="NCBI Taxonomy" id="416441"/>
    <lineage>
        <taxon>Eukaryota</taxon>
        <taxon>Fungi</taxon>
        <taxon>Dikarya</taxon>
        <taxon>Basidiomycota</taxon>
        <taxon>Agaricomycotina</taxon>
        <taxon>Agaricomycetes</taxon>
        <taxon>Russulales</taxon>
        <taxon>Russulaceae</taxon>
        <taxon>Lactarius</taxon>
    </lineage>
</organism>
<reference evidence="2" key="1">
    <citation type="submission" date="2022-01" db="EMBL/GenBank/DDBJ databases">
        <title>Comparative genomics reveals a dynamic genome evolution in the ectomycorrhizal milk-cap (Lactarius) mushrooms.</title>
        <authorList>
            <consortium name="DOE Joint Genome Institute"/>
            <person name="Lebreton A."/>
            <person name="Tang N."/>
            <person name="Kuo A."/>
            <person name="LaButti K."/>
            <person name="Drula E."/>
            <person name="Barry K."/>
            <person name="Clum A."/>
            <person name="Lipzen A."/>
            <person name="Mousain D."/>
            <person name="Ng V."/>
            <person name="Wang R."/>
            <person name="Wang X."/>
            <person name="Dai Y."/>
            <person name="Henrissat B."/>
            <person name="Grigoriev I.V."/>
            <person name="Guerin-Laguette A."/>
            <person name="Yu F."/>
            <person name="Martin F.M."/>
        </authorList>
    </citation>
    <scope>NUCLEOTIDE SEQUENCE</scope>
    <source>
        <strain evidence="2">QP</strain>
    </source>
</reference>
<feature type="compositionally biased region" description="Polar residues" evidence="1">
    <location>
        <begin position="207"/>
        <end position="216"/>
    </location>
</feature>
<comment type="caution">
    <text evidence="2">The sequence shown here is derived from an EMBL/GenBank/DDBJ whole genome shotgun (WGS) entry which is preliminary data.</text>
</comment>
<proteinExistence type="predicted"/>
<sequence length="663" mass="72060">MMVARGRGKTNRFGDSGLIFPWPTMTGANYTGGTLPERVFAIRLVVLRKATSAVGALKSSAVVWETPHNPMKKSHLEYPGSFSNMLRGNFPRPLEYMRSSRTEGPDTLSGPSSPFISGHTIKLSKVVHALDSPSLRAEVNRVLEFSRTVGLCNYPSSSRRRRGSASLTSDVDSESRVGSSQRQNCYNGSPISDFSERQHLGAPVASGSGNLETTNARIPHCGPFRKGALSPVRRSRERDSGYTEPASDYEHQPRERHRPQRKTDTLEPQISQDGFLSGFSDRKFCTMSSFSPSFDALEFPTSPLPPSSPLASSTVHESLLSLCQVPHVNEGTPLDFDTTPARGSCGADSSYRSGYVGSITPDFTSGSVPLRYSSHLHRIHKVPTPLFIPPSSKADLIPELLTRDNPWNAIGEMLDLPPIPTANKTYFKEIMSHRTVSHERVSPLASSPGLGRADLVPSSSARLEDTRLRAAQSDGALPATNSALHGVKSSRLVSSPLLCGDSKSTTKTAISLASQSPRDCYVGPSGQRRSHTPSLAIRSPPIPEELSQPLLEPRSPPTSPRRPDGTLHWNKIAACIAVETPSGFATPQRSLLPIPKPPHSLTTPALSSPDSMHWNTISEVDLDALIPKAPSTQTTVVKTRPKFVYPNLFRDKEVDLGRMSRGT</sequence>
<evidence type="ECO:0000256" key="1">
    <source>
        <dbReference type="SAM" id="MobiDB-lite"/>
    </source>
</evidence>
<keyword evidence="3" id="KW-1185">Reference proteome</keyword>
<accession>A0AAD4LLI4</accession>
<evidence type="ECO:0000313" key="3">
    <source>
        <dbReference type="Proteomes" id="UP001201163"/>
    </source>
</evidence>
<gene>
    <name evidence="2" type="ORF">EDB92DRAFT_258473</name>
</gene>
<feature type="compositionally biased region" description="Polar residues" evidence="1">
    <location>
        <begin position="176"/>
        <end position="192"/>
    </location>
</feature>
<name>A0AAD4LLI4_9AGAM</name>
<feature type="region of interest" description="Disordered" evidence="1">
    <location>
        <begin position="154"/>
        <end position="274"/>
    </location>
</feature>